<dbReference type="GO" id="GO:0004197">
    <property type="term" value="F:cysteine-type endopeptidase activity"/>
    <property type="evidence" value="ECO:0007669"/>
    <property type="project" value="TreeGrafter"/>
</dbReference>
<dbReference type="InterPro" id="IPR046792">
    <property type="entry name" value="Peptidase_C54_cat"/>
</dbReference>
<dbReference type="GO" id="GO:0015031">
    <property type="term" value="P:protein transport"/>
    <property type="evidence" value="ECO:0007669"/>
    <property type="project" value="UniProtKB-KW"/>
</dbReference>
<dbReference type="OrthoDB" id="2960936at2759"/>
<dbReference type="GO" id="GO:0035973">
    <property type="term" value="P:aggrephagy"/>
    <property type="evidence" value="ECO:0007669"/>
    <property type="project" value="TreeGrafter"/>
</dbReference>
<keyword evidence="9" id="KW-0072">Autophagy</keyword>
<protein>
    <recommendedName>
        <fullName evidence="11">Cysteine protease</fullName>
        <ecNumber evidence="11">3.4.22.-</ecNumber>
    </recommendedName>
</protein>
<comment type="similarity">
    <text evidence="2 11">Belongs to the peptidase C54 family.</text>
</comment>
<keyword evidence="3" id="KW-0813">Transport</keyword>
<dbReference type="Proteomes" id="UP000307173">
    <property type="component" value="Unassembled WGS sequence"/>
</dbReference>
<keyword evidence="7" id="KW-0788">Thiol protease</keyword>
<keyword evidence="4 11" id="KW-0963">Cytoplasm</keyword>
<organism evidence="13 14">
    <name type="scientific">Pichia inconspicua</name>
    <dbReference type="NCBI Taxonomy" id="52247"/>
    <lineage>
        <taxon>Eukaryota</taxon>
        <taxon>Fungi</taxon>
        <taxon>Dikarya</taxon>
        <taxon>Ascomycota</taxon>
        <taxon>Saccharomycotina</taxon>
        <taxon>Pichiomycetes</taxon>
        <taxon>Pichiales</taxon>
        <taxon>Pichiaceae</taxon>
        <taxon>Pichia</taxon>
    </lineage>
</organism>
<dbReference type="SUPFAM" id="SSF54001">
    <property type="entry name" value="Cysteine proteinases"/>
    <property type="match status" value="1"/>
</dbReference>
<name>A0A4V4NFZ3_9ASCO</name>
<dbReference type="GO" id="GO:0034727">
    <property type="term" value="P:piecemeal microautophagy of the nucleus"/>
    <property type="evidence" value="ECO:0007669"/>
    <property type="project" value="TreeGrafter"/>
</dbReference>
<dbReference type="AlphaFoldDB" id="A0A4V4NFZ3"/>
<feature type="domain" description="Peptidase C54 catalytic" evidence="12">
    <location>
        <begin position="135"/>
        <end position="431"/>
    </location>
</feature>
<comment type="caution">
    <text evidence="13">The sequence shown here is derived from an EMBL/GenBank/DDBJ whole genome shotgun (WGS) entry which is preliminary data.</text>
</comment>
<dbReference type="InterPro" id="IPR038765">
    <property type="entry name" value="Papain-like_cys_pep_sf"/>
</dbReference>
<evidence type="ECO:0000313" key="14">
    <source>
        <dbReference type="Proteomes" id="UP000307173"/>
    </source>
</evidence>
<evidence type="ECO:0000256" key="3">
    <source>
        <dbReference type="ARBA" id="ARBA00022448"/>
    </source>
</evidence>
<gene>
    <name evidence="13" type="ORF">CANINC_001481</name>
</gene>
<dbReference type="PANTHER" id="PTHR22624">
    <property type="entry name" value="CYSTEINE PROTEASE ATG4"/>
    <property type="match status" value="1"/>
</dbReference>
<dbReference type="STRING" id="52247.A0A4V4NFZ3"/>
<evidence type="ECO:0000256" key="7">
    <source>
        <dbReference type="ARBA" id="ARBA00022807"/>
    </source>
</evidence>
<sequence>MSQDIKPNEVFLLGEAYQLDETNDNLLRGKRSYNNVLIHESIVKSPVKRTHSESAYVYCEVNDCNDTKNNTDNNTYNSAQEEYEVPGQESDAFHALGHETDTATNLPKKAFDDIVSFFSNISHSQETADLQLYPPEFLEDLKTRISLTYRYGFPLIEKDKNGPNPLSLGSLFRGTLDLSTINKGFTTDSGWGCMIRTSQSLVANSLLICRLGRSWRICDSTVEELETHWNIIAQFADTPEAVFSIHNFVAYANKHCGTKVGEWFGPSNAAKSIQKICEDYSEQIGLKVYLSNGSGDIFEQDVLPKHGEPFAPLLILCGVRLGVKSANEIYWEFLKFLLTLPYFVGIAGGRPSSSHYFLGFQSDHLLYLDPHTAQQAILLDRDQKISDEEKRKIFSSIHNLKLQKVHLSKIDPSMLIGFLIQTNEQYDDFKQKLTNFSNENKFISIQEKNPEIFTINSTGSDLDGFVDLGVQSMDESEDEHIVNQTTETGYYNRDDSELIEIEESVIIRPPSSAEVIDLDNPYLKEEPSEFVNDETIEKESLIIVFSEEHA</sequence>
<keyword evidence="8" id="KW-0653">Protein transport</keyword>
<evidence type="ECO:0000256" key="8">
    <source>
        <dbReference type="ARBA" id="ARBA00022927"/>
    </source>
</evidence>
<evidence type="ECO:0000256" key="11">
    <source>
        <dbReference type="RuleBase" id="RU363115"/>
    </source>
</evidence>
<dbReference type="GO" id="GO:0000407">
    <property type="term" value="C:phagophore assembly site"/>
    <property type="evidence" value="ECO:0007669"/>
    <property type="project" value="UniProtKB-SubCell"/>
</dbReference>
<evidence type="ECO:0000256" key="10">
    <source>
        <dbReference type="ARBA" id="ARBA00029362"/>
    </source>
</evidence>
<accession>A0A4V4NFZ3</accession>
<dbReference type="PANTHER" id="PTHR22624:SF49">
    <property type="entry name" value="CYSTEINE PROTEASE"/>
    <property type="match status" value="1"/>
</dbReference>
<evidence type="ECO:0000256" key="6">
    <source>
        <dbReference type="ARBA" id="ARBA00022801"/>
    </source>
</evidence>
<dbReference type="GO" id="GO:0000045">
    <property type="term" value="P:autophagosome assembly"/>
    <property type="evidence" value="ECO:0007669"/>
    <property type="project" value="TreeGrafter"/>
</dbReference>
<keyword evidence="5 11" id="KW-0645">Protease</keyword>
<comment type="catalytic activity">
    <reaction evidence="10">
        <text>[protein]-C-terminal L-amino acid-glycyl-phosphatidylethanolamide + H2O = [protein]-C-terminal L-amino acid-glycine + a 1,2-diacyl-sn-glycero-3-phosphoethanolamine</text>
        <dbReference type="Rhea" id="RHEA:67548"/>
        <dbReference type="Rhea" id="RHEA-COMP:17323"/>
        <dbReference type="Rhea" id="RHEA-COMP:17324"/>
        <dbReference type="ChEBI" id="CHEBI:15377"/>
        <dbReference type="ChEBI" id="CHEBI:64612"/>
        <dbReference type="ChEBI" id="CHEBI:172940"/>
        <dbReference type="ChEBI" id="CHEBI:172941"/>
    </reaction>
    <physiologicalReaction direction="left-to-right" evidence="10">
        <dbReference type="Rhea" id="RHEA:67549"/>
    </physiologicalReaction>
</comment>
<keyword evidence="14" id="KW-1185">Reference proteome</keyword>
<dbReference type="InterPro" id="IPR005078">
    <property type="entry name" value="Peptidase_C54"/>
</dbReference>
<evidence type="ECO:0000256" key="5">
    <source>
        <dbReference type="ARBA" id="ARBA00022670"/>
    </source>
</evidence>
<dbReference type="GO" id="GO:0005634">
    <property type="term" value="C:nucleus"/>
    <property type="evidence" value="ECO:0007669"/>
    <property type="project" value="UniProtKB-SubCell"/>
</dbReference>
<proteinExistence type="inferred from homology"/>
<evidence type="ECO:0000256" key="2">
    <source>
        <dbReference type="ARBA" id="ARBA00010958"/>
    </source>
</evidence>
<reference evidence="13 14" key="1">
    <citation type="journal article" date="2019" name="Front. Genet.">
        <title>Whole-Genome Sequencing of the Opportunistic Yeast Pathogen Candida inconspicua Uncovers Its Hybrid Origin.</title>
        <authorList>
            <person name="Mixao V."/>
            <person name="Hansen A.P."/>
            <person name="Saus E."/>
            <person name="Boekhout T."/>
            <person name="Lass-Florl C."/>
            <person name="Gabaldon T."/>
        </authorList>
    </citation>
    <scope>NUCLEOTIDE SEQUENCE [LARGE SCALE GENOMIC DNA]</scope>
    <source>
        <strain evidence="13 14">CBS 180</strain>
    </source>
</reference>
<dbReference type="EC" id="3.4.22.-" evidence="11"/>
<evidence type="ECO:0000313" key="13">
    <source>
        <dbReference type="EMBL" id="TID29970.1"/>
    </source>
</evidence>
<dbReference type="GO" id="GO:0016485">
    <property type="term" value="P:protein processing"/>
    <property type="evidence" value="ECO:0007669"/>
    <property type="project" value="TreeGrafter"/>
</dbReference>
<evidence type="ECO:0000256" key="1">
    <source>
        <dbReference type="ARBA" id="ARBA00004329"/>
    </source>
</evidence>
<evidence type="ECO:0000256" key="4">
    <source>
        <dbReference type="ARBA" id="ARBA00022490"/>
    </source>
</evidence>
<keyword evidence="6 11" id="KW-0378">Hydrolase</keyword>
<dbReference type="Pfam" id="PF03416">
    <property type="entry name" value="Peptidase_C54"/>
    <property type="match status" value="1"/>
</dbReference>
<dbReference type="GO" id="GO:0019786">
    <property type="term" value="F:protein-phosphatidylethanolamide deconjugating activity"/>
    <property type="evidence" value="ECO:0007669"/>
    <property type="project" value="InterPro"/>
</dbReference>
<evidence type="ECO:0000256" key="9">
    <source>
        <dbReference type="ARBA" id="ARBA00023006"/>
    </source>
</evidence>
<comment type="subcellular location">
    <subcellularLocation>
        <location evidence="11">Nucleus</location>
    </subcellularLocation>
    <subcellularLocation>
        <location evidence="11">Cytoplasm</location>
    </subcellularLocation>
    <subcellularLocation>
        <location evidence="1">Preautophagosomal structure</location>
    </subcellularLocation>
</comment>
<comment type="function">
    <text evidence="11">Required for selective autophagic degradation of the nucleus (nucleophagy) as well as for mitophagy which contributes to regulate mitochondrial quantity and quality by eliminating the mitochondria to a basal level to fulfill cellular energy requirements and preventing excess ROS production.</text>
</comment>
<evidence type="ECO:0000259" key="12">
    <source>
        <dbReference type="Pfam" id="PF03416"/>
    </source>
</evidence>
<dbReference type="EMBL" id="SELW01000220">
    <property type="protein sequence ID" value="TID29970.1"/>
    <property type="molecule type" value="Genomic_DNA"/>
</dbReference>
<keyword evidence="11" id="KW-0539">Nucleus</keyword>
<dbReference type="GO" id="GO:0000423">
    <property type="term" value="P:mitophagy"/>
    <property type="evidence" value="ECO:0007669"/>
    <property type="project" value="TreeGrafter"/>
</dbReference>